<name>A0A9W4T5B1_9GLOM</name>
<dbReference type="EMBL" id="CAMKVN010009086">
    <property type="protein sequence ID" value="CAI2193109.1"/>
    <property type="molecule type" value="Genomic_DNA"/>
</dbReference>
<gene>
    <name evidence="2" type="ORF">FWILDA_LOCUS15911</name>
</gene>
<proteinExistence type="predicted"/>
<evidence type="ECO:0000313" key="2">
    <source>
        <dbReference type="EMBL" id="CAI2193109.1"/>
    </source>
</evidence>
<reference evidence="2" key="1">
    <citation type="submission" date="2022-08" db="EMBL/GenBank/DDBJ databases">
        <authorList>
            <person name="Kallberg Y."/>
            <person name="Tangrot J."/>
            <person name="Rosling A."/>
        </authorList>
    </citation>
    <scope>NUCLEOTIDE SEQUENCE</scope>
    <source>
        <strain evidence="2">Wild A</strain>
    </source>
</reference>
<keyword evidence="1" id="KW-0175">Coiled coil</keyword>
<comment type="caution">
    <text evidence="2">The sequence shown here is derived from an EMBL/GenBank/DDBJ whole genome shotgun (WGS) entry which is preliminary data.</text>
</comment>
<evidence type="ECO:0000256" key="1">
    <source>
        <dbReference type="SAM" id="Coils"/>
    </source>
</evidence>
<feature type="non-terminal residue" evidence="2">
    <location>
        <position position="94"/>
    </location>
</feature>
<feature type="coiled-coil region" evidence="1">
    <location>
        <begin position="39"/>
        <end position="91"/>
    </location>
</feature>
<dbReference type="OrthoDB" id="2422825at2759"/>
<accession>A0A9W4T5B1</accession>
<evidence type="ECO:0000313" key="3">
    <source>
        <dbReference type="Proteomes" id="UP001153678"/>
    </source>
</evidence>
<keyword evidence="3" id="KW-1185">Reference proteome</keyword>
<sequence length="94" mass="11495">MAFRRSYLKQIRTCKEYKAELEKENYHLHSELQTEVDSNHQNERRFNQLKRDYSQCEQEIQTLNRKIERLENASKEEIVELKSEISSLKTQLYQ</sequence>
<organism evidence="2 3">
    <name type="scientific">Funneliformis geosporum</name>
    <dbReference type="NCBI Taxonomy" id="1117311"/>
    <lineage>
        <taxon>Eukaryota</taxon>
        <taxon>Fungi</taxon>
        <taxon>Fungi incertae sedis</taxon>
        <taxon>Mucoromycota</taxon>
        <taxon>Glomeromycotina</taxon>
        <taxon>Glomeromycetes</taxon>
        <taxon>Glomerales</taxon>
        <taxon>Glomeraceae</taxon>
        <taxon>Funneliformis</taxon>
    </lineage>
</organism>
<protein>
    <submittedName>
        <fullName evidence="2">10513_t:CDS:1</fullName>
    </submittedName>
</protein>
<dbReference type="AlphaFoldDB" id="A0A9W4T5B1"/>
<dbReference type="Gene3D" id="1.20.58.130">
    <property type="match status" value="1"/>
</dbReference>
<dbReference type="Proteomes" id="UP001153678">
    <property type="component" value="Unassembled WGS sequence"/>
</dbReference>